<dbReference type="InterPro" id="IPR036179">
    <property type="entry name" value="Ig-like_dom_sf"/>
</dbReference>
<keyword evidence="6" id="KW-1133">Transmembrane helix</keyword>
<dbReference type="SMART" id="SM00409">
    <property type="entry name" value="IG"/>
    <property type="match status" value="1"/>
</dbReference>
<dbReference type="PANTHER" id="PTHR11640">
    <property type="entry name" value="NEPHRIN"/>
    <property type="match status" value="1"/>
</dbReference>
<dbReference type="Pfam" id="PF07679">
    <property type="entry name" value="I-set"/>
    <property type="match status" value="2"/>
</dbReference>
<keyword evidence="5" id="KW-0393">Immunoglobulin domain</keyword>
<sequence>MESIWNWKELISTRLDDVLFDCGCDIRWLQLWQQRGEAGLQSQQLFCTWDTTPIPLQAMNITHCDLPEVSVTHSNLTVTEGDKVIIFCNGTGMPVPEVDWKVKDLISINQHQSFLINGTNVHAIKLTLVNISREDNNFMLNCVAENTVGMTNASVQLTVHFPPSIIKLDEPERRHHTCIEFTVRGYPHPTLRWYKDGRELAETPFVHTEMDIYKDYLEGCLTFRDPTQHNNGNYTLEASNFLGVASKTVHGHFLDPPYEEYEDYGTPTPTITVTHRPEEDTFGVSIAVGLAGFACLLLVIMFVLINKYGRRSKFGMKVPLASPQSFPCPSATPGFYPVLTLSPSSPGFYPVLSLSLNPPGVSPILTLSLSPPGVSPILTLSLSPPGVSPILTLSLSPPGVSPILTLSLSPPGVSPILTLSPSPPSISPILTLSLSHLWLLPSPHLVPQFPWRLPSPFLVPPLPLASTQSSPCPPVPLASTQSSPCPPAPLASPQSLPCPSATPGFYPVLTLSPSSPGFYPVLTLSLSPPGVSPILTLSLSPPGVSPILTLSLSPPGVFPILTLSLSPPVVSPILTLSLSHLWLLPTQGQLAHTSEAKHIIHERLAADPWGLGLGLGLQSRKDSTAPGASPA</sequence>
<dbReference type="Proteomes" id="UP001591681">
    <property type="component" value="Unassembled WGS sequence"/>
</dbReference>
<dbReference type="FunFam" id="2.60.40.10:FF:000265">
    <property type="entry name" value="Tyrosine-protein kinase receptor"/>
    <property type="match status" value="1"/>
</dbReference>
<evidence type="ECO:0000256" key="5">
    <source>
        <dbReference type="ARBA" id="ARBA00023319"/>
    </source>
</evidence>
<feature type="domain" description="Ig-like" evidence="7">
    <location>
        <begin position="163"/>
        <end position="250"/>
    </location>
</feature>
<dbReference type="EMBL" id="JBHFQA010000009">
    <property type="protein sequence ID" value="KAL2093487.1"/>
    <property type="molecule type" value="Genomic_DNA"/>
</dbReference>
<dbReference type="AlphaFoldDB" id="A0ABD1K303"/>
<accession>A0ABD1K303</accession>
<evidence type="ECO:0000259" key="7">
    <source>
        <dbReference type="PROSITE" id="PS50835"/>
    </source>
</evidence>
<organism evidence="8 9">
    <name type="scientific">Coilia grayii</name>
    <name type="common">Gray's grenadier anchovy</name>
    <dbReference type="NCBI Taxonomy" id="363190"/>
    <lineage>
        <taxon>Eukaryota</taxon>
        <taxon>Metazoa</taxon>
        <taxon>Chordata</taxon>
        <taxon>Craniata</taxon>
        <taxon>Vertebrata</taxon>
        <taxon>Euteleostomi</taxon>
        <taxon>Actinopterygii</taxon>
        <taxon>Neopterygii</taxon>
        <taxon>Teleostei</taxon>
        <taxon>Clupei</taxon>
        <taxon>Clupeiformes</taxon>
        <taxon>Clupeoidei</taxon>
        <taxon>Engraulidae</taxon>
        <taxon>Coilinae</taxon>
        <taxon>Coilia</taxon>
    </lineage>
</organism>
<gene>
    <name evidence="8" type="ORF">ACEWY4_010799</name>
</gene>
<keyword evidence="9" id="KW-1185">Reference proteome</keyword>
<comment type="caution">
    <text evidence="8">The sequence shown here is derived from an EMBL/GenBank/DDBJ whole genome shotgun (WGS) entry which is preliminary data.</text>
</comment>
<evidence type="ECO:0000256" key="1">
    <source>
        <dbReference type="ARBA" id="ARBA00004479"/>
    </source>
</evidence>
<dbReference type="InterPro" id="IPR051275">
    <property type="entry name" value="Cell_adhesion_signaling"/>
</dbReference>
<evidence type="ECO:0000313" key="9">
    <source>
        <dbReference type="Proteomes" id="UP001591681"/>
    </source>
</evidence>
<dbReference type="InterPro" id="IPR020777">
    <property type="entry name" value="NTRK"/>
</dbReference>
<name>A0ABD1K303_9TELE</name>
<dbReference type="SUPFAM" id="SSF48726">
    <property type="entry name" value="Immunoglobulin"/>
    <property type="match status" value="2"/>
</dbReference>
<dbReference type="PROSITE" id="PS50835">
    <property type="entry name" value="IG_LIKE"/>
    <property type="match status" value="2"/>
</dbReference>
<reference evidence="8 9" key="1">
    <citation type="submission" date="2024-09" db="EMBL/GenBank/DDBJ databases">
        <title>A chromosome-level genome assembly of Gray's grenadier anchovy, Coilia grayii.</title>
        <authorList>
            <person name="Fu Z."/>
        </authorList>
    </citation>
    <scope>NUCLEOTIDE SEQUENCE [LARGE SCALE GENOMIC DNA]</scope>
    <source>
        <strain evidence="8">G4</strain>
        <tissue evidence="8">Muscle</tissue>
    </source>
</reference>
<dbReference type="PRINTS" id="PR01939">
    <property type="entry name" value="NTKRECEPTOR"/>
</dbReference>
<keyword evidence="2 6" id="KW-0472">Membrane</keyword>
<dbReference type="InterPro" id="IPR003599">
    <property type="entry name" value="Ig_sub"/>
</dbReference>
<evidence type="ECO:0000256" key="3">
    <source>
        <dbReference type="ARBA" id="ARBA00023157"/>
    </source>
</evidence>
<keyword evidence="4" id="KW-0325">Glycoprotein</keyword>
<dbReference type="InterPro" id="IPR031635">
    <property type="entry name" value="NTRK_LRRCT"/>
</dbReference>
<dbReference type="Pfam" id="PF16920">
    <property type="entry name" value="LRRCT_2"/>
    <property type="match status" value="1"/>
</dbReference>
<feature type="transmembrane region" description="Helical" evidence="6">
    <location>
        <begin position="282"/>
        <end position="305"/>
    </location>
</feature>
<keyword evidence="6" id="KW-0812">Transmembrane</keyword>
<dbReference type="InterPro" id="IPR013098">
    <property type="entry name" value="Ig_I-set"/>
</dbReference>
<dbReference type="InterPro" id="IPR007110">
    <property type="entry name" value="Ig-like_dom"/>
</dbReference>
<dbReference type="GO" id="GO:0016020">
    <property type="term" value="C:membrane"/>
    <property type="evidence" value="ECO:0007669"/>
    <property type="project" value="UniProtKB-SubCell"/>
</dbReference>
<feature type="domain" description="Ig-like" evidence="7">
    <location>
        <begin position="67"/>
        <end position="158"/>
    </location>
</feature>
<dbReference type="Gene3D" id="2.60.40.10">
    <property type="entry name" value="Immunoglobulins"/>
    <property type="match status" value="2"/>
</dbReference>
<evidence type="ECO:0000256" key="2">
    <source>
        <dbReference type="ARBA" id="ARBA00023136"/>
    </source>
</evidence>
<evidence type="ECO:0000313" key="8">
    <source>
        <dbReference type="EMBL" id="KAL2093487.1"/>
    </source>
</evidence>
<keyword evidence="3" id="KW-1015">Disulfide bond</keyword>
<dbReference type="InterPro" id="IPR013783">
    <property type="entry name" value="Ig-like_fold"/>
</dbReference>
<comment type="subcellular location">
    <subcellularLocation>
        <location evidence="1">Membrane</location>
        <topology evidence="1">Single-pass type I membrane protein</topology>
    </subcellularLocation>
</comment>
<evidence type="ECO:0000256" key="6">
    <source>
        <dbReference type="SAM" id="Phobius"/>
    </source>
</evidence>
<dbReference type="FunFam" id="2.60.40.10:FF:000251">
    <property type="entry name" value="Tyrosine-protein kinase receptor"/>
    <property type="match status" value="1"/>
</dbReference>
<evidence type="ECO:0000256" key="4">
    <source>
        <dbReference type="ARBA" id="ARBA00023180"/>
    </source>
</evidence>
<dbReference type="PANTHER" id="PTHR11640:SF31">
    <property type="entry name" value="IRREGULAR CHIASM C-ROUGHEST PROTEIN-RELATED"/>
    <property type="match status" value="1"/>
</dbReference>
<protein>
    <recommendedName>
        <fullName evidence="7">Ig-like domain-containing protein</fullName>
    </recommendedName>
</protein>
<proteinExistence type="predicted"/>